<accession>A0A2T1A6P0</accession>
<evidence type="ECO:0000313" key="13">
    <source>
        <dbReference type="EMBL" id="PRZ44260.1"/>
    </source>
</evidence>
<evidence type="ECO:0000256" key="6">
    <source>
        <dbReference type="ARBA" id="ARBA00023053"/>
    </source>
</evidence>
<keyword evidence="4 11" id="KW-0812">Transmembrane</keyword>
<feature type="transmembrane region" description="Helical" evidence="11">
    <location>
        <begin position="111"/>
        <end position="134"/>
    </location>
</feature>
<evidence type="ECO:0000256" key="2">
    <source>
        <dbReference type="ARBA" id="ARBA00022448"/>
    </source>
</evidence>
<name>A0A2T1A6P0_9ACTN</name>
<dbReference type="GO" id="GO:0015386">
    <property type="term" value="F:potassium:proton antiporter activity"/>
    <property type="evidence" value="ECO:0007669"/>
    <property type="project" value="TreeGrafter"/>
</dbReference>
<feature type="transmembrane region" description="Helical" evidence="11">
    <location>
        <begin position="28"/>
        <end position="48"/>
    </location>
</feature>
<feature type="transmembrane region" description="Helical" evidence="11">
    <location>
        <begin position="234"/>
        <end position="256"/>
    </location>
</feature>
<reference evidence="13 14" key="1">
    <citation type="submission" date="2018-03" db="EMBL/GenBank/DDBJ databases">
        <title>Genomic Encyclopedia of Archaeal and Bacterial Type Strains, Phase II (KMG-II): from individual species to whole genera.</title>
        <authorList>
            <person name="Goeker M."/>
        </authorList>
    </citation>
    <scope>NUCLEOTIDE SEQUENCE [LARGE SCALE GENOMIC DNA]</scope>
    <source>
        <strain evidence="13 14">DSM 100065</strain>
    </source>
</reference>
<comment type="caution">
    <text evidence="13">The sequence shown here is derived from an EMBL/GenBank/DDBJ whole genome shotgun (WGS) entry which is preliminary data.</text>
</comment>
<dbReference type="PANTHER" id="PTHR10110:SF86">
    <property type="entry name" value="SODIUM_HYDROGEN EXCHANGER 7"/>
    <property type="match status" value="1"/>
</dbReference>
<dbReference type="InterPro" id="IPR006153">
    <property type="entry name" value="Cation/H_exchanger_TM"/>
</dbReference>
<evidence type="ECO:0000256" key="5">
    <source>
        <dbReference type="ARBA" id="ARBA00022989"/>
    </source>
</evidence>
<organism evidence="13 14">
    <name type="scientific">Antricoccus suffuscus</name>
    <dbReference type="NCBI Taxonomy" id="1629062"/>
    <lineage>
        <taxon>Bacteria</taxon>
        <taxon>Bacillati</taxon>
        <taxon>Actinomycetota</taxon>
        <taxon>Actinomycetes</taxon>
        <taxon>Geodermatophilales</taxon>
        <taxon>Antricoccaceae</taxon>
        <taxon>Antricoccus</taxon>
    </lineage>
</organism>
<feature type="transmembrane region" description="Helical" evidence="11">
    <location>
        <begin position="83"/>
        <end position="105"/>
    </location>
</feature>
<sequence length="536" mass="56749">MPQLWPVIGLVAGVIIVNGLASRLRIAAPVLLVLIGFGVSFIPGVPSFTVSPDVILFILLPPLLYAAGMESSIIAFKKLLRPILQLAVVAVILTAVVVGLIVHAVVPAIPFPVALALGAVVAPPDAVAAVAVARKVGLPRSVVTLLEGESLFNDATSLVMLKVAVTAIGVGTFGSGAAVGEFATSAAIGLAVGAILGVGVSWARNALSNSLSITALSLITPFVAYLLGEQLHGSGVLAVVVAGLIVGFTSATHVSGDVRIVEGATFATLRYVLEGAVFALIGLQLWDIVRSVQESAGTALLAAVTTLLVVVLSRPLWVYGGDALSRLFRREHRLEPRKLAVVSWAGMRGVVSLAAAQTLPLDTPHRDLILLCTVVVIFGTLVLQGPTLPWFARIVGVHADDPETAAIEVRRARHEAMAGASEIAHAALDQHHLPAPARLLVERWLKARGAEASVAEADRDLYLQYQDTINHVRRDIIASERATYIRLRNNGKLSEGSYQQIERDLDLEESGLIRRHNRRGHQNTLIAEGTDDETDH</sequence>
<dbReference type="OrthoDB" id="57886at2"/>
<keyword evidence="2" id="KW-0813">Transport</keyword>
<feature type="transmembrane region" description="Helical" evidence="11">
    <location>
        <begin position="6"/>
        <end position="21"/>
    </location>
</feature>
<evidence type="ECO:0000256" key="1">
    <source>
        <dbReference type="ARBA" id="ARBA00004651"/>
    </source>
</evidence>
<evidence type="ECO:0000256" key="8">
    <source>
        <dbReference type="ARBA" id="ARBA00023136"/>
    </source>
</evidence>
<keyword evidence="14" id="KW-1185">Reference proteome</keyword>
<evidence type="ECO:0000256" key="9">
    <source>
        <dbReference type="ARBA" id="ARBA00023201"/>
    </source>
</evidence>
<dbReference type="GO" id="GO:0051453">
    <property type="term" value="P:regulation of intracellular pH"/>
    <property type="evidence" value="ECO:0007669"/>
    <property type="project" value="TreeGrafter"/>
</dbReference>
<evidence type="ECO:0000259" key="12">
    <source>
        <dbReference type="Pfam" id="PF00999"/>
    </source>
</evidence>
<feature type="transmembrane region" description="Helical" evidence="11">
    <location>
        <begin position="155"/>
        <end position="176"/>
    </location>
</feature>
<protein>
    <submittedName>
        <fullName evidence="13">CPA1 family monovalent cation:H+ antiporter</fullName>
    </submittedName>
</protein>
<dbReference type="PANTHER" id="PTHR10110">
    <property type="entry name" value="SODIUM/HYDROGEN EXCHANGER"/>
    <property type="match status" value="1"/>
</dbReference>
<keyword evidence="5 11" id="KW-1133">Transmembrane helix</keyword>
<evidence type="ECO:0000256" key="4">
    <source>
        <dbReference type="ARBA" id="ARBA00022692"/>
    </source>
</evidence>
<keyword evidence="8 11" id="KW-0472">Membrane</keyword>
<dbReference type="AlphaFoldDB" id="A0A2T1A6P0"/>
<feature type="transmembrane region" description="Helical" evidence="11">
    <location>
        <begin position="368"/>
        <end position="385"/>
    </location>
</feature>
<keyword evidence="7" id="KW-0406">Ion transport</keyword>
<evidence type="ECO:0000256" key="7">
    <source>
        <dbReference type="ARBA" id="ARBA00023065"/>
    </source>
</evidence>
<dbReference type="GO" id="GO:0015385">
    <property type="term" value="F:sodium:proton antiporter activity"/>
    <property type="evidence" value="ECO:0007669"/>
    <property type="project" value="InterPro"/>
</dbReference>
<evidence type="ECO:0000256" key="11">
    <source>
        <dbReference type="SAM" id="Phobius"/>
    </source>
</evidence>
<comment type="subcellular location">
    <subcellularLocation>
        <location evidence="1">Cell membrane</location>
        <topology evidence="1">Multi-pass membrane protein</topology>
    </subcellularLocation>
</comment>
<evidence type="ECO:0000313" key="14">
    <source>
        <dbReference type="Proteomes" id="UP000237752"/>
    </source>
</evidence>
<dbReference type="GO" id="GO:0005886">
    <property type="term" value="C:plasma membrane"/>
    <property type="evidence" value="ECO:0007669"/>
    <property type="project" value="UniProtKB-SubCell"/>
</dbReference>
<dbReference type="EMBL" id="PVUE01000001">
    <property type="protein sequence ID" value="PRZ44260.1"/>
    <property type="molecule type" value="Genomic_DNA"/>
</dbReference>
<dbReference type="Gene3D" id="6.10.140.1330">
    <property type="match status" value="1"/>
</dbReference>
<dbReference type="Pfam" id="PF00999">
    <property type="entry name" value="Na_H_Exchanger"/>
    <property type="match status" value="1"/>
</dbReference>
<feature type="transmembrane region" description="Helical" evidence="11">
    <location>
        <begin position="268"/>
        <end position="286"/>
    </location>
</feature>
<gene>
    <name evidence="13" type="ORF">CLV47_101386</name>
</gene>
<feature type="transmembrane region" description="Helical" evidence="11">
    <location>
        <begin position="298"/>
        <end position="319"/>
    </location>
</feature>
<feature type="transmembrane region" description="Helical" evidence="11">
    <location>
        <begin position="54"/>
        <end position="76"/>
    </location>
</feature>
<dbReference type="RefSeq" id="WP_106347291.1">
    <property type="nucleotide sequence ID" value="NZ_PVUE01000001.1"/>
</dbReference>
<dbReference type="GO" id="GO:0098719">
    <property type="term" value="P:sodium ion import across plasma membrane"/>
    <property type="evidence" value="ECO:0007669"/>
    <property type="project" value="TreeGrafter"/>
</dbReference>
<dbReference type="InterPro" id="IPR018422">
    <property type="entry name" value="Cation/H_exchanger_CPA1"/>
</dbReference>
<evidence type="ECO:0000256" key="10">
    <source>
        <dbReference type="SAM" id="MobiDB-lite"/>
    </source>
</evidence>
<proteinExistence type="predicted"/>
<feature type="domain" description="Cation/H+ exchanger transmembrane" evidence="12">
    <location>
        <begin position="16"/>
        <end position="392"/>
    </location>
</feature>
<dbReference type="Proteomes" id="UP000237752">
    <property type="component" value="Unassembled WGS sequence"/>
</dbReference>
<keyword evidence="9" id="KW-0739">Sodium transport</keyword>
<keyword evidence="3" id="KW-1003">Cell membrane</keyword>
<feature type="transmembrane region" description="Helical" evidence="11">
    <location>
        <begin position="210"/>
        <end position="228"/>
    </location>
</feature>
<feature type="region of interest" description="Disordered" evidence="10">
    <location>
        <begin position="516"/>
        <end position="536"/>
    </location>
</feature>
<evidence type="ECO:0000256" key="3">
    <source>
        <dbReference type="ARBA" id="ARBA00022475"/>
    </source>
</evidence>
<feature type="transmembrane region" description="Helical" evidence="11">
    <location>
        <begin position="182"/>
        <end position="203"/>
    </location>
</feature>
<keyword evidence="6" id="KW-0915">Sodium</keyword>